<keyword evidence="3" id="KW-1185">Reference proteome</keyword>
<protein>
    <submittedName>
        <fullName evidence="2">Uncharacterized protein</fullName>
    </submittedName>
</protein>
<evidence type="ECO:0000313" key="2">
    <source>
        <dbReference type="EMBL" id="GFR65054.1"/>
    </source>
</evidence>
<reference evidence="2 3" key="1">
    <citation type="journal article" date="2021" name="Elife">
        <title>Chloroplast acquisition without the gene transfer in kleptoplastic sea slugs, Plakobranchus ocellatus.</title>
        <authorList>
            <person name="Maeda T."/>
            <person name="Takahashi S."/>
            <person name="Yoshida T."/>
            <person name="Shimamura S."/>
            <person name="Takaki Y."/>
            <person name="Nagai Y."/>
            <person name="Toyoda A."/>
            <person name="Suzuki Y."/>
            <person name="Arimoto A."/>
            <person name="Ishii H."/>
            <person name="Satoh N."/>
            <person name="Nishiyama T."/>
            <person name="Hasebe M."/>
            <person name="Maruyama T."/>
            <person name="Minagawa J."/>
            <person name="Obokata J."/>
            <person name="Shigenobu S."/>
        </authorList>
    </citation>
    <scope>NUCLEOTIDE SEQUENCE [LARGE SCALE GENOMIC DNA]</scope>
</reference>
<sequence>MNSVRRSSDYSRGHLYFIKVLDRILLSCVCYQLGAPEDMEDVSEEESADQDDYDAEDEDSDDEDDDSSEESNDAGVGDEEEEENIDDELA</sequence>
<dbReference type="Proteomes" id="UP000762676">
    <property type="component" value="Unassembled WGS sequence"/>
</dbReference>
<feature type="region of interest" description="Disordered" evidence="1">
    <location>
        <begin position="37"/>
        <end position="90"/>
    </location>
</feature>
<name>A0AAV4EVN4_9GAST</name>
<evidence type="ECO:0000256" key="1">
    <source>
        <dbReference type="SAM" id="MobiDB-lite"/>
    </source>
</evidence>
<accession>A0AAV4EVN4</accession>
<comment type="caution">
    <text evidence="2">The sequence shown here is derived from an EMBL/GenBank/DDBJ whole genome shotgun (WGS) entry which is preliminary data.</text>
</comment>
<dbReference type="AlphaFoldDB" id="A0AAV4EVN4"/>
<gene>
    <name evidence="2" type="ORF">ElyMa_000195900</name>
</gene>
<dbReference type="EMBL" id="BMAT01000364">
    <property type="protein sequence ID" value="GFR65054.1"/>
    <property type="molecule type" value="Genomic_DNA"/>
</dbReference>
<organism evidence="2 3">
    <name type="scientific">Elysia marginata</name>
    <dbReference type="NCBI Taxonomy" id="1093978"/>
    <lineage>
        <taxon>Eukaryota</taxon>
        <taxon>Metazoa</taxon>
        <taxon>Spiralia</taxon>
        <taxon>Lophotrochozoa</taxon>
        <taxon>Mollusca</taxon>
        <taxon>Gastropoda</taxon>
        <taxon>Heterobranchia</taxon>
        <taxon>Euthyneura</taxon>
        <taxon>Panpulmonata</taxon>
        <taxon>Sacoglossa</taxon>
        <taxon>Placobranchoidea</taxon>
        <taxon>Plakobranchidae</taxon>
        <taxon>Elysia</taxon>
    </lineage>
</organism>
<proteinExistence type="predicted"/>
<evidence type="ECO:0000313" key="3">
    <source>
        <dbReference type="Proteomes" id="UP000762676"/>
    </source>
</evidence>